<dbReference type="Gene3D" id="2.130.10.80">
    <property type="entry name" value="Galactose oxidase/kelch, beta-propeller"/>
    <property type="match status" value="1"/>
</dbReference>
<dbReference type="PANTHER" id="PTHR32208:SF96">
    <property type="entry name" value="GLYOXAL OXIDASE"/>
    <property type="match status" value="1"/>
</dbReference>
<evidence type="ECO:0000313" key="5">
    <source>
        <dbReference type="EMBL" id="KAE9404714.1"/>
    </source>
</evidence>
<proteinExistence type="predicted"/>
<dbReference type="InterPro" id="IPR009880">
    <property type="entry name" value="Glyoxal_oxidase_N"/>
</dbReference>
<feature type="domain" description="Glyoxal oxidase N-terminal" evidence="3">
    <location>
        <begin position="58"/>
        <end position="438"/>
    </location>
</feature>
<dbReference type="Gene3D" id="2.60.40.10">
    <property type="entry name" value="Immunoglobulins"/>
    <property type="match status" value="1"/>
</dbReference>
<evidence type="ECO:0000259" key="4">
    <source>
        <dbReference type="Pfam" id="PF09118"/>
    </source>
</evidence>
<dbReference type="InterPro" id="IPR015202">
    <property type="entry name" value="GO-like_E_set"/>
</dbReference>
<reference evidence="5" key="1">
    <citation type="journal article" date="2019" name="Environ. Microbiol.">
        <title>Fungal ecological strategies reflected in gene transcription - a case study of two litter decomposers.</title>
        <authorList>
            <person name="Barbi F."/>
            <person name="Kohler A."/>
            <person name="Barry K."/>
            <person name="Baskaran P."/>
            <person name="Daum C."/>
            <person name="Fauchery L."/>
            <person name="Ihrmark K."/>
            <person name="Kuo A."/>
            <person name="LaButti K."/>
            <person name="Lipzen A."/>
            <person name="Morin E."/>
            <person name="Grigoriev I.V."/>
            <person name="Henrissat B."/>
            <person name="Lindahl B."/>
            <person name="Martin F."/>
        </authorList>
    </citation>
    <scope>NUCLEOTIDE SEQUENCE</scope>
    <source>
        <strain evidence="5">JB14</strain>
    </source>
</reference>
<name>A0A6A4I7D7_9AGAR</name>
<dbReference type="SUPFAM" id="SSF81296">
    <property type="entry name" value="E set domains"/>
    <property type="match status" value="1"/>
</dbReference>
<dbReference type="InterPro" id="IPR014756">
    <property type="entry name" value="Ig_E-set"/>
</dbReference>
<keyword evidence="1 2" id="KW-0732">Signal</keyword>
<dbReference type="Pfam" id="PF07250">
    <property type="entry name" value="Glyoxal_oxid_N"/>
    <property type="match status" value="1"/>
</dbReference>
<feature type="domain" description="Galactose oxidase-like Early set" evidence="4">
    <location>
        <begin position="443"/>
        <end position="537"/>
    </location>
</feature>
<evidence type="ECO:0000256" key="2">
    <source>
        <dbReference type="SAM" id="SignalP"/>
    </source>
</evidence>
<dbReference type="AlphaFoldDB" id="A0A6A4I7D7"/>
<dbReference type="EMBL" id="ML769414">
    <property type="protein sequence ID" value="KAE9404714.1"/>
    <property type="molecule type" value="Genomic_DNA"/>
</dbReference>
<gene>
    <name evidence="5" type="ORF">BT96DRAFT_403840</name>
</gene>
<evidence type="ECO:0008006" key="7">
    <source>
        <dbReference type="Google" id="ProtNLM"/>
    </source>
</evidence>
<keyword evidence="6" id="KW-1185">Reference proteome</keyword>
<sequence>MQKSLHLLLVASTCQAAVFVPGTWTLDQQGLTGVSAILMTVVSENKVVVLDRVEHNALQVDGHVAWATELDRINTTLRPLDPTSNTWCSTGGFLSNGTMISTGGNPVVITGDNGLQAVRLFTPCDDNTCDFWENQNTTRLTSKRWYPSSLRVQDGSIMIMGGSFDQAYFNNVTYNNPTYEFFPPKNINGFNGTQIPIQLLIDSEGANQFPNMHLLPDGNIFMAANNRSILFDWRTNTEIKRLPFIPNGVKISSPFSGSAVLLPLNPENNYQPEIFICGGSDLPDFEPLSFYTINDPASNQCLRMTLTPEGIQKGWEVEHMPQGRTMLNMNLLPDGRVVIVNGAQSGIAAYDTVSDRVGESNAANPAFQAVVYNPSAPSGQRFSTDGIPVSTIARMYHSVATLTPFGDIMLAGSNPNADVSILPPFPTEYRVEFLAPPYIVEDRPTYNGLPQTIPYGSDFKLSVHLPPNTTSVSVSLMDLGFSTHGVTMDQRLVKLLVTLSTDHRSVVISAPPNANIYPPGPAYLFLLTDKGVPSIAKKTIIGTGESPPVDWAASANLLLATPAAVLNYSDPTL</sequence>
<evidence type="ECO:0000256" key="1">
    <source>
        <dbReference type="ARBA" id="ARBA00022729"/>
    </source>
</evidence>
<feature type="chain" id="PRO_5025599005" description="Copper radical oxidase" evidence="2">
    <location>
        <begin position="17"/>
        <end position="573"/>
    </location>
</feature>
<dbReference type="Pfam" id="PF09118">
    <property type="entry name" value="GO-like_E_set"/>
    <property type="match status" value="1"/>
</dbReference>
<organism evidence="5 6">
    <name type="scientific">Gymnopus androsaceus JB14</name>
    <dbReference type="NCBI Taxonomy" id="1447944"/>
    <lineage>
        <taxon>Eukaryota</taxon>
        <taxon>Fungi</taxon>
        <taxon>Dikarya</taxon>
        <taxon>Basidiomycota</taxon>
        <taxon>Agaricomycotina</taxon>
        <taxon>Agaricomycetes</taxon>
        <taxon>Agaricomycetidae</taxon>
        <taxon>Agaricales</taxon>
        <taxon>Marasmiineae</taxon>
        <taxon>Omphalotaceae</taxon>
        <taxon>Gymnopus</taxon>
    </lineage>
</organism>
<dbReference type="PANTHER" id="PTHR32208">
    <property type="entry name" value="SECRETED PROTEIN-RELATED"/>
    <property type="match status" value="1"/>
</dbReference>
<dbReference type="CDD" id="cd02851">
    <property type="entry name" value="E_set_GO_C"/>
    <property type="match status" value="1"/>
</dbReference>
<evidence type="ECO:0000259" key="3">
    <source>
        <dbReference type="Pfam" id="PF07250"/>
    </source>
</evidence>
<protein>
    <recommendedName>
        <fullName evidence="7">Copper radical oxidase</fullName>
    </recommendedName>
</protein>
<evidence type="ECO:0000313" key="6">
    <source>
        <dbReference type="Proteomes" id="UP000799118"/>
    </source>
</evidence>
<accession>A0A6A4I7D7</accession>
<dbReference type="InterPro" id="IPR011043">
    <property type="entry name" value="Gal_Oxase/kelch_b-propeller"/>
</dbReference>
<dbReference type="InterPro" id="IPR037293">
    <property type="entry name" value="Gal_Oxidase_central_sf"/>
</dbReference>
<dbReference type="OrthoDB" id="2019572at2759"/>
<dbReference type="SUPFAM" id="SSF50965">
    <property type="entry name" value="Galactose oxidase, central domain"/>
    <property type="match status" value="2"/>
</dbReference>
<feature type="signal peptide" evidence="2">
    <location>
        <begin position="1"/>
        <end position="16"/>
    </location>
</feature>
<dbReference type="Proteomes" id="UP000799118">
    <property type="component" value="Unassembled WGS sequence"/>
</dbReference>
<dbReference type="InterPro" id="IPR013783">
    <property type="entry name" value="Ig-like_fold"/>
</dbReference>